<sequence>MEHCIKEIHTRYQCYFQGCLSGILIPNVFGLIKVAMRIGFYKVTELFMGRVQMANRVALATSKSVLTDAPHPHFIKIIEN</sequence>
<keyword evidence="1" id="KW-0812">Transmembrane</keyword>
<reference evidence="1 3" key="2">
    <citation type="journal article" date="2014" name="BMC Genomics">
        <title>An improved genome release (version Mt4.0) for the model legume Medicago truncatula.</title>
        <authorList>
            <person name="Tang H."/>
            <person name="Krishnakumar V."/>
            <person name="Bidwell S."/>
            <person name="Rosen B."/>
            <person name="Chan A."/>
            <person name="Zhou S."/>
            <person name="Gentzbittel L."/>
            <person name="Childs K.L."/>
            <person name="Yandell M."/>
            <person name="Gundlach H."/>
            <person name="Mayer K.F."/>
            <person name="Schwartz D.C."/>
            <person name="Town C.D."/>
        </authorList>
    </citation>
    <scope>GENOME REANNOTATION</scope>
    <source>
        <strain evidence="2 3">cv. Jemalong A17</strain>
    </source>
</reference>
<dbReference type="Proteomes" id="UP000002051">
    <property type="component" value="Chromosome 3"/>
</dbReference>
<name>G7J338_MEDTR</name>
<accession>G7J338</accession>
<keyword evidence="3" id="KW-1185">Reference proteome</keyword>
<reference evidence="1 3" key="1">
    <citation type="journal article" date="2011" name="Nature">
        <title>The Medicago genome provides insight into the evolution of rhizobial symbioses.</title>
        <authorList>
            <person name="Young N.D."/>
            <person name="Debelle F."/>
            <person name="Oldroyd G.E."/>
            <person name="Geurts R."/>
            <person name="Cannon S.B."/>
            <person name="Udvardi M.K."/>
            <person name="Benedito V.A."/>
            <person name="Mayer K.F."/>
            <person name="Gouzy J."/>
            <person name="Schoof H."/>
            <person name="Van de Peer Y."/>
            <person name="Proost S."/>
            <person name="Cook D.R."/>
            <person name="Meyers B.C."/>
            <person name="Spannagl M."/>
            <person name="Cheung F."/>
            <person name="De Mita S."/>
            <person name="Krishnakumar V."/>
            <person name="Gundlach H."/>
            <person name="Zhou S."/>
            <person name="Mudge J."/>
            <person name="Bharti A.K."/>
            <person name="Murray J.D."/>
            <person name="Naoumkina M.A."/>
            <person name="Rosen B."/>
            <person name="Silverstein K.A."/>
            <person name="Tang H."/>
            <person name="Rombauts S."/>
            <person name="Zhao P.X."/>
            <person name="Zhou P."/>
            <person name="Barbe V."/>
            <person name="Bardou P."/>
            <person name="Bechner M."/>
            <person name="Bellec A."/>
            <person name="Berger A."/>
            <person name="Berges H."/>
            <person name="Bidwell S."/>
            <person name="Bisseling T."/>
            <person name="Choisne N."/>
            <person name="Couloux A."/>
            <person name="Denny R."/>
            <person name="Deshpande S."/>
            <person name="Dai X."/>
            <person name="Doyle J.J."/>
            <person name="Dudez A.M."/>
            <person name="Farmer A.D."/>
            <person name="Fouteau S."/>
            <person name="Franken C."/>
            <person name="Gibelin C."/>
            <person name="Gish J."/>
            <person name="Goldstein S."/>
            <person name="Gonzalez A.J."/>
            <person name="Green P.J."/>
            <person name="Hallab A."/>
            <person name="Hartog M."/>
            <person name="Hua A."/>
            <person name="Humphray S.J."/>
            <person name="Jeong D.H."/>
            <person name="Jing Y."/>
            <person name="Jocker A."/>
            <person name="Kenton S.M."/>
            <person name="Kim D.J."/>
            <person name="Klee K."/>
            <person name="Lai H."/>
            <person name="Lang C."/>
            <person name="Lin S."/>
            <person name="Macmil S.L."/>
            <person name="Magdelenat G."/>
            <person name="Matthews L."/>
            <person name="McCorrison J."/>
            <person name="Monaghan E.L."/>
            <person name="Mun J.H."/>
            <person name="Najar F.Z."/>
            <person name="Nicholson C."/>
            <person name="Noirot C."/>
            <person name="O'Bleness M."/>
            <person name="Paule C.R."/>
            <person name="Poulain J."/>
            <person name="Prion F."/>
            <person name="Qin B."/>
            <person name="Qu C."/>
            <person name="Retzel E.F."/>
            <person name="Riddle C."/>
            <person name="Sallet E."/>
            <person name="Samain S."/>
            <person name="Samson N."/>
            <person name="Sanders I."/>
            <person name="Saurat O."/>
            <person name="Scarpelli C."/>
            <person name="Schiex T."/>
            <person name="Segurens B."/>
            <person name="Severin A.J."/>
            <person name="Sherrier D.J."/>
            <person name="Shi R."/>
            <person name="Sims S."/>
            <person name="Singer S.R."/>
            <person name="Sinharoy S."/>
            <person name="Sterck L."/>
            <person name="Viollet A."/>
            <person name="Wang B.B."/>
            <person name="Wang K."/>
            <person name="Wang M."/>
            <person name="Wang X."/>
            <person name="Warfsmann J."/>
            <person name="Weissenbach J."/>
            <person name="White D.D."/>
            <person name="White J.D."/>
            <person name="Wiley G.B."/>
            <person name="Wincker P."/>
            <person name="Xing Y."/>
            <person name="Yang L."/>
            <person name="Yao Z."/>
            <person name="Ying F."/>
            <person name="Zhai J."/>
            <person name="Zhou L."/>
            <person name="Zuber A."/>
            <person name="Denarie J."/>
            <person name="Dixon R.A."/>
            <person name="May G.D."/>
            <person name="Schwartz D.C."/>
            <person name="Rogers J."/>
            <person name="Quetier F."/>
            <person name="Town C.D."/>
            <person name="Roe B.A."/>
        </authorList>
    </citation>
    <scope>NUCLEOTIDE SEQUENCE [LARGE SCALE GENOMIC DNA]</scope>
    <source>
        <strain evidence="1">A17</strain>
        <strain evidence="2 3">cv. Jemalong A17</strain>
    </source>
</reference>
<keyword evidence="1" id="KW-0472">Membrane</keyword>
<dbReference type="PaxDb" id="3880-AES72131"/>
<gene>
    <name evidence="1" type="ordered locus">MTR_3g086400</name>
</gene>
<dbReference type="HOGENOM" id="CLU_2593380_0_0_1"/>
<dbReference type="AlphaFoldDB" id="G7J338"/>
<proteinExistence type="predicted"/>
<evidence type="ECO:0000313" key="3">
    <source>
        <dbReference type="Proteomes" id="UP000002051"/>
    </source>
</evidence>
<evidence type="ECO:0000313" key="2">
    <source>
        <dbReference type="EnsemblPlants" id="AES72131"/>
    </source>
</evidence>
<protein>
    <submittedName>
        <fullName evidence="1">Transmembrane protein, putative</fullName>
    </submittedName>
</protein>
<reference evidence="2" key="3">
    <citation type="submission" date="2015-04" db="UniProtKB">
        <authorList>
            <consortium name="EnsemblPlants"/>
        </authorList>
    </citation>
    <scope>IDENTIFICATION</scope>
    <source>
        <strain evidence="2">cv. Jemalong A17</strain>
    </source>
</reference>
<dbReference type="EMBL" id="CM001219">
    <property type="protein sequence ID" value="AES72131.1"/>
    <property type="molecule type" value="Genomic_DNA"/>
</dbReference>
<dbReference type="EnsemblPlants" id="AES72131">
    <property type="protein sequence ID" value="AES72131"/>
    <property type="gene ID" value="MTR_3g086400"/>
</dbReference>
<evidence type="ECO:0000313" key="1">
    <source>
        <dbReference type="EMBL" id="AES72131.1"/>
    </source>
</evidence>
<organism evidence="1 3">
    <name type="scientific">Medicago truncatula</name>
    <name type="common">Barrel medic</name>
    <name type="synonym">Medicago tribuloides</name>
    <dbReference type="NCBI Taxonomy" id="3880"/>
    <lineage>
        <taxon>Eukaryota</taxon>
        <taxon>Viridiplantae</taxon>
        <taxon>Streptophyta</taxon>
        <taxon>Embryophyta</taxon>
        <taxon>Tracheophyta</taxon>
        <taxon>Spermatophyta</taxon>
        <taxon>Magnoliopsida</taxon>
        <taxon>eudicotyledons</taxon>
        <taxon>Gunneridae</taxon>
        <taxon>Pentapetalae</taxon>
        <taxon>rosids</taxon>
        <taxon>fabids</taxon>
        <taxon>Fabales</taxon>
        <taxon>Fabaceae</taxon>
        <taxon>Papilionoideae</taxon>
        <taxon>50 kb inversion clade</taxon>
        <taxon>NPAAA clade</taxon>
        <taxon>Hologalegina</taxon>
        <taxon>IRL clade</taxon>
        <taxon>Trifolieae</taxon>
        <taxon>Medicago</taxon>
    </lineage>
</organism>